<organism evidence="2 3">
    <name type="scientific">Triparma columacea</name>
    <dbReference type="NCBI Taxonomy" id="722753"/>
    <lineage>
        <taxon>Eukaryota</taxon>
        <taxon>Sar</taxon>
        <taxon>Stramenopiles</taxon>
        <taxon>Ochrophyta</taxon>
        <taxon>Bolidophyceae</taxon>
        <taxon>Parmales</taxon>
        <taxon>Triparmaceae</taxon>
        <taxon>Triparma</taxon>
    </lineage>
</organism>
<protein>
    <submittedName>
        <fullName evidence="2">Uncharacterized protein</fullName>
    </submittedName>
</protein>
<feature type="compositionally biased region" description="Pro residues" evidence="1">
    <location>
        <begin position="19"/>
        <end position="29"/>
    </location>
</feature>
<feature type="region of interest" description="Disordered" evidence="1">
    <location>
        <begin position="117"/>
        <end position="185"/>
    </location>
</feature>
<dbReference type="Proteomes" id="UP001165065">
    <property type="component" value="Unassembled WGS sequence"/>
</dbReference>
<evidence type="ECO:0000313" key="2">
    <source>
        <dbReference type="EMBL" id="GMI47788.1"/>
    </source>
</evidence>
<evidence type="ECO:0000256" key="1">
    <source>
        <dbReference type="SAM" id="MobiDB-lite"/>
    </source>
</evidence>
<feature type="compositionally biased region" description="Basic and acidic residues" evidence="1">
    <location>
        <begin position="30"/>
        <end position="49"/>
    </location>
</feature>
<evidence type="ECO:0000313" key="3">
    <source>
        <dbReference type="Proteomes" id="UP001165065"/>
    </source>
</evidence>
<dbReference type="EMBL" id="BRYA01000358">
    <property type="protein sequence ID" value="GMI47788.1"/>
    <property type="molecule type" value="Genomic_DNA"/>
</dbReference>
<dbReference type="AlphaFoldDB" id="A0A9W7LF52"/>
<comment type="caution">
    <text evidence="2">The sequence shown here is derived from an EMBL/GenBank/DDBJ whole genome shotgun (WGS) entry which is preliminary data.</text>
</comment>
<gene>
    <name evidence="2" type="ORF">TrCOL_g5869</name>
</gene>
<feature type="compositionally biased region" description="Low complexity" evidence="1">
    <location>
        <begin position="122"/>
        <end position="135"/>
    </location>
</feature>
<feature type="region of interest" description="Disordered" evidence="1">
    <location>
        <begin position="19"/>
        <end position="49"/>
    </location>
</feature>
<proteinExistence type="predicted"/>
<sequence>MTSSRSILELWQERILSSVPPPVLDTPPPRSREKESKGSSLLEEIRSSRKEHAFTVTLDAEISPKVHSFDPPLRRRSLVAEVKAQLQSSDHELRERMLESGMRSALNEKLAKSVSIDTVLRGAQGSAPSPSSGESNKPKQPKPKRRPAPKPPPLDQRENEYLPDNWVEKVSTVERRSKAVTSTAR</sequence>
<keyword evidence="3" id="KW-1185">Reference proteome</keyword>
<name>A0A9W7LF52_9STRA</name>
<feature type="compositionally biased region" description="Basic residues" evidence="1">
    <location>
        <begin position="139"/>
        <end position="148"/>
    </location>
</feature>
<reference evidence="3" key="1">
    <citation type="journal article" date="2023" name="Commun. Biol.">
        <title>Genome analysis of Parmales, the sister group of diatoms, reveals the evolutionary specialization of diatoms from phago-mixotrophs to photoautotrophs.</title>
        <authorList>
            <person name="Ban H."/>
            <person name="Sato S."/>
            <person name="Yoshikawa S."/>
            <person name="Yamada K."/>
            <person name="Nakamura Y."/>
            <person name="Ichinomiya M."/>
            <person name="Sato N."/>
            <person name="Blanc-Mathieu R."/>
            <person name="Endo H."/>
            <person name="Kuwata A."/>
            <person name="Ogata H."/>
        </authorList>
    </citation>
    <scope>NUCLEOTIDE SEQUENCE [LARGE SCALE GENOMIC DNA]</scope>
</reference>
<accession>A0A9W7LF52</accession>